<dbReference type="GO" id="GO:0015627">
    <property type="term" value="C:type II protein secretion system complex"/>
    <property type="evidence" value="ECO:0007669"/>
    <property type="project" value="TreeGrafter"/>
</dbReference>
<proteinExistence type="predicted"/>
<feature type="domain" description="Helix-hairpin-helix DNA-binding motif class 1" evidence="3">
    <location>
        <begin position="218"/>
        <end position="237"/>
    </location>
</feature>
<dbReference type="SMART" id="SM00278">
    <property type="entry name" value="HhH1"/>
    <property type="match status" value="2"/>
</dbReference>
<feature type="domain" description="Helix-hairpin-helix DNA-binding motif class 1" evidence="3">
    <location>
        <begin position="248"/>
        <end position="267"/>
    </location>
</feature>
<dbReference type="GO" id="GO:0015628">
    <property type="term" value="P:protein secretion by the type II secretion system"/>
    <property type="evidence" value="ECO:0007669"/>
    <property type="project" value="TreeGrafter"/>
</dbReference>
<gene>
    <name evidence="4" type="ORF">SAMN05660874_04365</name>
</gene>
<feature type="region of interest" description="Disordered" evidence="1">
    <location>
        <begin position="191"/>
        <end position="211"/>
    </location>
</feature>
<dbReference type="STRING" id="95161.SAMN05660874_04365"/>
<dbReference type="GO" id="GO:0003677">
    <property type="term" value="F:DNA binding"/>
    <property type="evidence" value="ECO:0007669"/>
    <property type="project" value="InterPro"/>
</dbReference>
<keyword evidence="2" id="KW-1133">Transmembrane helix</keyword>
<dbReference type="SUPFAM" id="SSF47781">
    <property type="entry name" value="RuvA domain 2-like"/>
    <property type="match status" value="1"/>
</dbReference>
<dbReference type="AlphaFoldDB" id="A0A1I6TX48"/>
<dbReference type="GO" id="GO:0006281">
    <property type="term" value="P:DNA repair"/>
    <property type="evidence" value="ECO:0007669"/>
    <property type="project" value="InterPro"/>
</dbReference>
<feature type="region of interest" description="Disordered" evidence="1">
    <location>
        <begin position="17"/>
        <end position="54"/>
    </location>
</feature>
<evidence type="ECO:0000256" key="1">
    <source>
        <dbReference type="SAM" id="MobiDB-lite"/>
    </source>
</evidence>
<keyword evidence="2" id="KW-0472">Membrane</keyword>
<dbReference type="PANTHER" id="PTHR21180">
    <property type="entry name" value="ENDONUCLEASE/EXONUCLEASE/PHOSPHATASE FAMILY DOMAIN-CONTAINING PROTEIN 1"/>
    <property type="match status" value="1"/>
</dbReference>
<evidence type="ECO:0000256" key="2">
    <source>
        <dbReference type="SAM" id="Phobius"/>
    </source>
</evidence>
<dbReference type="PANTHER" id="PTHR21180:SF32">
    <property type="entry name" value="ENDONUCLEASE_EXONUCLEASE_PHOSPHATASE FAMILY DOMAIN-CONTAINING PROTEIN 1"/>
    <property type="match status" value="1"/>
</dbReference>
<dbReference type="Gene3D" id="3.10.560.10">
    <property type="entry name" value="Outer membrane lipoprotein wza domain like"/>
    <property type="match status" value="1"/>
</dbReference>
<reference evidence="5" key="1">
    <citation type="submission" date="2016-10" db="EMBL/GenBank/DDBJ databases">
        <authorList>
            <person name="Varghese N."/>
            <person name="Submissions S."/>
        </authorList>
    </citation>
    <scope>NUCLEOTIDE SEQUENCE [LARGE SCALE GENOMIC DNA]</scope>
    <source>
        <strain evidence="5">DSM 44771</strain>
    </source>
</reference>
<dbReference type="InterPro" id="IPR010994">
    <property type="entry name" value="RuvA_2-like"/>
</dbReference>
<organism evidence="4 5">
    <name type="scientific">Saccharopolyspora flava</name>
    <dbReference type="NCBI Taxonomy" id="95161"/>
    <lineage>
        <taxon>Bacteria</taxon>
        <taxon>Bacillati</taxon>
        <taxon>Actinomycetota</taxon>
        <taxon>Actinomycetes</taxon>
        <taxon>Pseudonocardiales</taxon>
        <taxon>Pseudonocardiaceae</taxon>
        <taxon>Saccharopolyspora</taxon>
    </lineage>
</organism>
<evidence type="ECO:0000259" key="3">
    <source>
        <dbReference type="SMART" id="SM00278"/>
    </source>
</evidence>
<evidence type="ECO:0000313" key="4">
    <source>
        <dbReference type="EMBL" id="SFS93751.1"/>
    </source>
</evidence>
<dbReference type="Gene3D" id="1.10.150.320">
    <property type="entry name" value="Photosystem II 12 kDa extrinsic protein"/>
    <property type="match status" value="1"/>
</dbReference>
<dbReference type="InterPro" id="IPR003583">
    <property type="entry name" value="Hlx-hairpin-Hlx_DNA-bd_motif"/>
</dbReference>
<dbReference type="Pfam" id="PF10531">
    <property type="entry name" value="SLBB"/>
    <property type="match status" value="1"/>
</dbReference>
<dbReference type="InterPro" id="IPR051675">
    <property type="entry name" value="Endo/Exo/Phosphatase_dom_1"/>
</dbReference>
<feature type="compositionally biased region" description="Pro residues" evidence="1">
    <location>
        <begin position="109"/>
        <end position="119"/>
    </location>
</feature>
<dbReference type="Proteomes" id="UP000198852">
    <property type="component" value="Unassembled WGS sequence"/>
</dbReference>
<accession>A0A1I6TX48</accession>
<evidence type="ECO:0000313" key="5">
    <source>
        <dbReference type="Proteomes" id="UP000198852"/>
    </source>
</evidence>
<dbReference type="EMBL" id="FOZX01000008">
    <property type="protein sequence ID" value="SFS93751.1"/>
    <property type="molecule type" value="Genomic_DNA"/>
</dbReference>
<sequence>MFDSKLFRATDDDSYEQLGTRSRLQTLRREAEHDEPTDRIERNYSVKKPEGGRSSPLSLLAERWLPEPLLRSRVDPGRAGLLAVALVAAVVLAGVLVLAWSDRPEAESAPPPLPPPPAPVSTGPTAPAELVVSVVGRVERPGLVTVPAGARVADAVSAAGGALPETDLTGLNLARRLADGEQLYVAIPVSPEAQQAQSGQPGSGGGDGRLDLNAATKEQLDGLPGVGEVTAERILQWRTEHGRFDSVDQLGEVGGIGDARLSKLRDLVRV</sequence>
<keyword evidence="5" id="KW-1185">Reference proteome</keyword>
<feature type="transmembrane region" description="Helical" evidence="2">
    <location>
        <begin position="79"/>
        <end position="100"/>
    </location>
</feature>
<protein>
    <submittedName>
        <fullName evidence="4">Competence protein ComEA</fullName>
    </submittedName>
</protein>
<feature type="compositionally biased region" description="Basic and acidic residues" evidence="1">
    <location>
        <begin position="27"/>
        <end position="51"/>
    </location>
</feature>
<feature type="region of interest" description="Disordered" evidence="1">
    <location>
        <begin position="104"/>
        <end position="124"/>
    </location>
</feature>
<dbReference type="InterPro" id="IPR019554">
    <property type="entry name" value="Soluble_ligand-bd"/>
</dbReference>
<dbReference type="Pfam" id="PF12836">
    <property type="entry name" value="HHH_3"/>
    <property type="match status" value="1"/>
</dbReference>
<dbReference type="RefSeq" id="WP_175548205.1">
    <property type="nucleotide sequence ID" value="NZ_FOZX01000008.1"/>
</dbReference>
<keyword evidence="2" id="KW-0812">Transmembrane</keyword>
<name>A0A1I6TX48_9PSEU</name>